<protein>
    <recommendedName>
        <fullName evidence="4">DUF2970 domain-containing protein</fullName>
    </recommendedName>
</protein>
<dbReference type="RefSeq" id="WP_201699138.1">
    <property type="nucleotide sequence ID" value="NZ_CAJHCQ010000017.1"/>
</dbReference>
<evidence type="ECO:0008006" key="4">
    <source>
        <dbReference type="Google" id="ProtNLM"/>
    </source>
</evidence>
<keyword evidence="1" id="KW-0472">Membrane</keyword>
<evidence type="ECO:0000313" key="3">
    <source>
        <dbReference type="Proteomes" id="UP000656319"/>
    </source>
</evidence>
<accession>A0ABN7I652</accession>
<gene>
    <name evidence="2" type="ORF">LMG27952_05611</name>
</gene>
<sequence>MELIHMVRMVLWGFFGVRKSASHEADLANINFSWLPFVAVGLAALIGACILGVVLLVVHSTGATAQGF</sequence>
<evidence type="ECO:0000256" key="1">
    <source>
        <dbReference type="SAM" id="Phobius"/>
    </source>
</evidence>
<keyword evidence="1" id="KW-1133">Transmembrane helix</keyword>
<keyword evidence="3" id="KW-1185">Reference proteome</keyword>
<keyword evidence="1" id="KW-0812">Transmembrane</keyword>
<proteinExistence type="predicted"/>
<dbReference type="Pfam" id="PF11174">
    <property type="entry name" value="DUF2970"/>
    <property type="match status" value="1"/>
</dbReference>
<dbReference type="InterPro" id="IPR021344">
    <property type="entry name" value="DUF2970"/>
</dbReference>
<evidence type="ECO:0000313" key="2">
    <source>
        <dbReference type="EMBL" id="CAD6554394.1"/>
    </source>
</evidence>
<comment type="caution">
    <text evidence="2">The sequence shown here is derived from an EMBL/GenBank/DDBJ whole genome shotgun (WGS) entry which is preliminary data.</text>
</comment>
<feature type="transmembrane region" description="Helical" evidence="1">
    <location>
        <begin position="32"/>
        <end position="58"/>
    </location>
</feature>
<reference evidence="2 3" key="1">
    <citation type="submission" date="2020-10" db="EMBL/GenBank/DDBJ databases">
        <authorList>
            <person name="Peeters C."/>
        </authorList>
    </citation>
    <scope>NUCLEOTIDE SEQUENCE [LARGE SCALE GENOMIC DNA]</scope>
    <source>
        <strain evidence="2 3">LMG 27952</strain>
    </source>
</reference>
<name>A0ABN7I652_9BURK</name>
<dbReference type="Proteomes" id="UP000656319">
    <property type="component" value="Unassembled WGS sequence"/>
</dbReference>
<dbReference type="EMBL" id="CAJHCQ010000017">
    <property type="protein sequence ID" value="CAD6554394.1"/>
    <property type="molecule type" value="Genomic_DNA"/>
</dbReference>
<organism evidence="2 3">
    <name type="scientific">Paraburkholderia hiiakae</name>
    <dbReference type="NCBI Taxonomy" id="1081782"/>
    <lineage>
        <taxon>Bacteria</taxon>
        <taxon>Pseudomonadati</taxon>
        <taxon>Pseudomonadota</taxon>
        <taxon>Betaproteobacteria</taxon>
        <taxon>Burkholderiales</taxon>
        <taxon>Burkholderiaceae</taxon>
        <taxon>Paraburkholderia</taxon>
    </lineage>
</organism>